<dbReference type="NCBIfam" id="NF047509">
    <property type="entry name" value="Rv3131_FMN_oxido"/>
    <property type="match status" value="1"/>
</dbReference>
<dbReference type="SUPFAM" id="SSF55469">
    <property type="entry name" value="FMN-dependent nitroreductase-like"/>
    <property type="match status" value="2"/>
</dbReference>
<dbReference type="GO" id="GO:0016491">
    <property type="term" value="F:oxidoreductase activity"/>
    <property type="evidence" value="ECO:0007669"/>
    <property type="project" value="InterPro"/>
</dbReference>
<evidence type="ECO:0000313" key="2">
    <source>
        <dbReference type="Proteomes" id="UP000245765"/>
    </source>
</evidence>
<keyword evidence="2" id="KW-1185">Reference proteome</keyword>
<protein>
    <submittedName>
        <fullName evidence="1">Nitroreductase</fullName>
    </submittedName>
</protein>
<dbReference type="RefSeq" id="WP_109868500.1">
    <property type="nucleotide sequence ID" value="NZ_QGNA01000001.1"/>
</dbReference>
<proteinExistence type="predicted"/>
<dbReference type="PANTHER" id="PTHR23026:SF123">
    <property type="entry name" value="NAD(P)H NITROREDUCTASE RV3131-RELATED"/>
    <property type="match status" value="1"/>
</dbReference>
<dbReference type="EMBL" id="QGNA01000001">
    <property type="protein sequence ID" value="PWS37878.1"/>
    <property type="molecule type" value="Genomic_DNA"/>
</dbReference>
<dbReference type="InterPro" id="IPR050627">
    <property type="entry name" value="Nitroreductase/BluB"/>
</dbReference>
<dbReference type="Proteomes" id="UP000245765">
    <property type="component" value="Unassembled WGS sequence"/>
</dbReference>
<organism evidence="1 2">
    <name type="scientific">Falsiroseomonas bella</name>
    <dbReference type="NCBI Taxonomy" id="2184016"/>
    <lineage>
        <taxon>Bacteria</taxon>
        <taxon>Pseudomonadati</taxon>
        <taxon>Pseudomonadota</taxon>
        <taxon>Alphaproteobacteria</taxon>
        <taxon>Acetobacterales</taxon>
        <taxon>Roseomonadaceae</taxon>
        <taxon>Falsiroseomonas</taxon>
    </lineage>
</organism>
<comment type="caution">
    <text evidence="1">The sequence shown here is derived from an EMBL/GenBank/DDBJ whole genome shotgun (WGS) entry which is preliminary data.</text>
</comment>
<name>A0A317FJP7_9PROT</name>
<dbReference type="PANTHER" id="PTHR23026">
    <property type="entry name" value="NADPH NITROREDUCTASE"/>
    <property type="match status" value="1"/>
</dbReference>
<dbReference type="AlphaFoldDB" id="A0A317FJP7"/>
<dbReference type="OrthoDB" id="8156917at2"/>
<reference evidence="2" key="1">
    <citation type="submission" date="2018-05" db="EMBL/GenBank/DDBJ databases">
        <authorList>
            <person name="Du Z."/>
            <person name="Wang X."/>
        </authorList>
    </citation>
    <scope>NUCLEOTIDE SEQUENCE [LARGE SCALE GENOMIC DNA]</scope>
    <source>
        <strain evidence="2">CQN31</strain>
    </source>
</reference>
<evidence type="ECO:0000313" key="1">
    <source>
        <dbReference type="EMBL" id="PWS37878.1"/>
    </source>
</evidence>
<gene>
    <name evidence="1" type="ORF">DFH01_00750</name>
</gene>
<accession>A0A317FJP7</accession>
<dbReference type="InterPro" id="IPR000415">
    <property type="entry name" value="Nitroreductase-like"/>
</dbReference>
<sequence>MDGTWLEDPWAVDPAVFAGFAEPASRLRFLLAYAVLAPSGHNTQPWRFRLRDDATLEMLADRSRALPVVDPDDRELTISCGAALGNLRCAAAGLGEALAVEVLPDPADRDLMARIHALGPCPPAVGSAPLLRAVTARRTSRQVYDPDPVPEPLRLAAISAAEREGDARLHWVEARRERHALALLIAEGDRAQMGDPAFRGELATWIRSRHSARRDGLSAAGFGMPDLLSGVAAMVLRRFDIGNGQAAHDSTLAEGAPALAVLATPGDTPRDWMAAGEALERLLLALTAGGLTASYLNQPIEVPWLRPRVAEAVGAAMPQVLLRIGRGPKPAPSARRPVHEVLCEA</sequence>
<dbReference type="Gene3D" id="3.40.109.10">
    <property type="entry name" value="NADH Oxidase"/>
    <property type="match status" value="2"/>
</dbReference>